<accession>A0ABR7IDM4</accession>
<reference evidence="2 3" key="1">
    <citation type="submission" date="2020-08" db="EMBL/GenBank/DDBJ databases">
        <title>Genome public.</title>
        <authorList>
            <person name="Liu C."/>
            <person name="Sun Q."/>
        </authorList>
    </citation>
    <scope>NUCLEOTIDE SEQUENCE [LARGE SCALE GENOMIC DNA]</scope>
    <source>
        <strain evidence="2 3">BX0805</strain>
    </source>
</reference>
<proteinExistence type="predicted"/>
<dbReference type="Pfam" id="PF01978">
    <property type="entry name" value="TrmB"/>
    <property type="match status" value="1"/>
</dbReference>
<dbReference type="InterPro" id="IPR036390">
    <property type="entry name" value="WH_DNA-bd_sf"/>
</dbReference>
<dbReference type="SUPFAM" id="SSF46785">
    <property type="entry name" value="Winged helix' DNA-binding domain"/>
    <property type="match status" value="1"/>
</dbReference>
<feature type="domain" description="Transcription regulator TrmB N-terminal" evidence="1">
    <location>
        <begin position="10"/>
        <end position="76"/>
    </location>
</feature>
<protein>
    <submittedName>
        <fullName evidence="2">TrmB family transcriptional regulator</fullName>
    </submittedName>
</protein>
<dbReference type="InterPro" id="IPR002831">
    <property type="entry name" value="Tscrpt_reg_TrmB_N"/>
</dbReference>
<dbReference type="InterPro" id="IPR051797">
    <property type="entry name" value="TrmB-like"/>
</dbReference>
<organism evidence="2 3">
    <name type="scientific">Roseburia yibonii</name>
    <dbReference type="NCBI Taxonomy" id="2763063"/>
    <lineage>
        <taxon>Bacteria</taxon>
        <taxon>Bacillati</taxon>
        <taxon>Bacillota</taxon>
        <taxon>Clostridia</taxon>
        <taxon>Lachnospirales</taxon>
        <taxon>Lachnospiraceae</taxon>
        <taxon>Roseburia</taxon>
    </lineage>
</organism>
<dbReference type="RefSeq" id="WP_022515618.1">
    <property type="nucleotide sequence ID" value="NZ_JACOQH010000012.1"/>
</dbReference>
<dbReference type="EMBL" id="JACOQH010000012">
    <property type="protein sequence ID" value="MBC5754894.1"/>
    <property type="molecule type" value="Genomic_DNA"/>
</dbReference>
<comment type="caution">
    <text evidence="2">The sequence shown here is derived from an EMBL/GenBank/DDBJ whole genome shotgun (WGS) entry which is preliminary data.</text>
</comment>
<gene>
    <name evidence="2" type="ORF">H8Z76_12960</name>
</gene>
<dbReference type="Gene3D" id="1.10.10.10">
    <property type="entry name" value="Winged helix-like DNA-binding domain superfamily/Winged helix DNA-binding domain"/>
    <property type="match status" value="1"/>
</dbReference>
<dbReference type="Proteomes" id="UP000621540">
    <property type="component" value="Unassembled WGS sequence"/>
</dbReference>
<sequence length="238" mass="26535">MDANQLTEKLMEFGLTRQEATVYLALVVSGTQTGYEVAKQTGISRSNAYNALAGLVDKGAAYPEEGAATRYTAVEVSEFCENKIRALTRVKEELTLYMPKEKAEAEGYLTVAGDDRITDKIVSMLSRAEQRVYLKAEHAVIRSFLPQLEEMCRTGIKVVILTDDRTEMPEHARVYETQVKDYQVGVITDSTHVLTGEVGLGDGSSCLYTGQTNFVQIFKDSLKNEIKLIEWTKGENKK</sequence>
<evidence type="ECO:0000313" key="2">
    <source>
        <dbReference type="EMBL" id="MBC5754894.1"/>
    </source>
</evidence>
<evidence type="ECO:0000313" key="3">
    <source>
        <dbReference type="Proteomes" id="UP000621540"/>
    </source>
</evidence>
<dbReference type="CDD" id="cd09124">
    <property type="entry name" value="PLDc_like_TrmB_middle"/>
    <property type="match status" value="1"/>
</dbReference>
<keyword evidence="3" id="KW-1185">Reference proteome</keyword>
<evidence type="ECO:0000259" key="1">
    <source>
        <dbReference type="Pfam" id="PF01978"/>
    </source>
</evidence>
<dbReference type="InterPro" id="IPR036388">
    <property type="entry name" value="WH-like_DNA-bd_sf"/>
</dbReference>
<dbReference type="PANTHER" id="PTHR34293">
    <property type="entry name" value="HTH-TYPE TRANSCRIPTIONAL REGULATOR TRMBL2"/>
    <property type="match status" value="1"/>
</dbReference>
<name>A0ABR7IDM4_9FIRM</name>
<dbReference type="PANTHER" id="PTHR34293:SF1">
    <property type="entry name" value="HTH-TYPE TRANSCRIPTIONAL REGULATOR TRMBL2"/>
    <property type="match status" value="1"/>
</dbReference>